<dbReference type="InterPro" id="IPR036628">
    <property type="entry name" value="Clp_N_dom_sf"/>
</dbReference>
<keyword evidence="2" id="KW-1185">Reference proteome</keyword>
<organism evidence="1 2">
    <name type="scientific">Prorocentrum cordatum</name>
    <dbReference type="NCBI Taxonomy" id="2364126"/>
    <lineage>
        <taxon>Eukaryota</taxon>
        <taxon>Sar</taxon>
        <taxon>Alveolata</taxon>
        <taxon>Dinophyceae</taxon>
        <taxon>Prorocentrales</taxon>
        <taxon>Prorocentraceae</taxon>
        <taxon>Prorocentrum</taxon>
    </lineage>
</organism>
<evidence type="ECO:0000313" key="2">
    <source>
        <dbReference type="Proteomes" id="UP001189429"/>
    </source>
</evidence>
<gene>
    <name evidence="1" type="ORF">PCOR1329_LOCUS43283</name>
</gene>
<dbReference type="Proteomes" id="UP001189429">
    <property type="component" value="Unassembled WGS sequence"/>
</dbReference>
<dbReference type="EMBL" id="CAUYUJ010015200">
    <property type="protein sequence ID" value="CAK0851017.1"/>
    <property type="molecule type" value="Genomic_DNA"/>
</dbReference>
<accession>A0ABN9TZ05</accession>
<comment type="caution">
    <text evidence="1">The sequence shown here is derived from an EMBL/GenBank/DDBJ whole genome shotgun (WGS) entry which is preliminary data.</text>
</comment>
<reference evidence="1" key="1">
    <citation type="submission" date="2023-10" db="EMBL/GenBank/DDBJ databases">
        <authorList>
            <person name="Chen Y."/>
            <person name="Shah S."/>
            <person name="Dougan E. K."/>
            <person name="Thang M."/>
            <person name="Chan C."/>
        </authorList>
    </citation>
    <scope>NUCLEOTIDE SEQUENCE [LARGE SCALE GENOMIC DNA]</scope>
</reference>
<dbReference type="Gene3D" id="1.10.1780.10">
    <property type="entry name" value="Clp, N-terminal domain"/>
    <property type="match status" value="1"/>
</dbReference>
<name>A0ABN9TZ05_9DINO</name>
<evidence type="ECO:0000313" key="1">
    <source>
        <dbReference type="EMBL" id="CAK0851017.1"/>
    </source>
</evidence>
<protein>
    <submittedName>
        <fullName evidence="1">Uncharacterized protein</fullName>
    </submittedName>
</protein>
<proteinExistence type="predicted"/>
<sequence length="128" mass="13273">MSGGAVSSRGSSFLGSSAAGSVTAAAPAAGGGGGPAVASMTMMFDRFNEKAIKAVMTASDESRRLGHNFVSTEMLLGPPSDSTKFWMPMFSAAMVDHAKYMLSSVSANMAANATYKCHKLNQSSFIKF</sequence>